<organism evidence="1 2">
    <name type="scientific">Muricoccus pecuniae</name>
    <dbReference type="NCBI Taxonomy" id="693023"/>
    <lineage>
        <taxon>Bacteria</taxon>
        <taxon>Pseudomonadati</taxon>
        <taxon>Pseudomonadota</taxon>
        <taxon>Alphaproteobacteria</taxon>
        <taxon>Acetobacterales</taxon>
        <taxon>Roseomonadaceae</taxon>
        <taxon>Muricoccus</taxon>
    </lineage>
</organism>
<dbReference type="Proteomes" id="UP000580654">
    <property type="component" value="Unassembled WGS sequence"/>
</dbReference>
<comment type="caution">
    <text evidence="1">The sequence shown here is derived from an EMBL/GenBank/DDBJ whole genome shotgun (WGS) entry which is preliminary data.</text>
</comment>
<evidence type="ECO:0000313" key="2">
    <source>
        <dbReference type="Proteomes" id="UP000580654"/>
    </source>
</evidence>
<reference evidence="1 2" key="1">
    <citation type="submission" date="2020-08" db="EMBL/GenBank/DDBJ databases">
        <title>Genomic Encyclopedia of Type Strains, Phase IV (KMG-IV): sequencing the most valuable type-strain genomes for metagenomic binning, comparative biology and taxonomic classification.</title>
        <authorList>
            <person name="Goeker M."/>
        </authorList>
    </citation>
    <scope>NUCLEOTIDE SEQUENCE [LARGE SCALE GENOMIC DNA]</scope>
    <source>
        <strain evidence="1 2">DSM 25622</strain>
    </source>
</reference>
<proteinExistence type="predicted"/>
<evidence type="ECO:0000313" key="1">
    <source>
        <dbReference type="EMBL" id="MBB5692096.1"/>
    </source>
</evidence>
<dbReference type="RefSeq" id="WP_184512732.1">
    <property type="nucleotide sequence ID" value="NZ_JACIJD010000001.1"/>
</dbReference>
<keyword evidence="2" id="KW-1185">Reference proteome</keyword>
<protein>
    <submittedName>
        <fullName evidence="1">Uncharacterized protein</fullName>
    </submittedName>
</protein>
<name>A0A840XW26_9PROT</name>
<accession>A0A840XW26</accession>
<dbReference type="AlphaFoldDB" id="A0A840XW26"/>
<gene>
    <name evidence="1" type="ORF">FHS87_000107</name>
</gene>
<sequence length="154" mass="15782">MTYTVPNTTSPEGWGMFAGRTYGGSRPAADGGPPLFGDESPPMPVELSFDEVLESLNPLQHVPGVGMIYREATGSAAPIAARIMVGTAIGGPMGFLGGVASAMLEVTGFVGTLQAIAAGRDQPTAFLAWGQTPDPATIARARAAYQEQLAANTA</sequence>
<dbReference type="EMBL" id="JACIJD010000001">
    <property type="protein sequence ID" value="MBB5692096.1"/>
    <property type="molecule type" value="Genomic_DNA"/>
</dbReference>